<comment type="pathway">
    <text evidence="1">Nucleoside biosynthesis; alpha-ribazole biosynthesis; alpha-ribazole from 5,6-dimethylbenzimidazole: step 1/2.</text>
</comment>
<dbReference type="InterPro" id="IPR006439">
    <property type="entry name" value="HAD-SF_hydro_IA"/>
</dbReference>
<protein>
    <recommendedName>
        <fullName evidence="4">Nicotinate-nucleotide--dimethylbenzimidazole phosphoribosyltransferase</fullName>
        <ecNumber evidence="3">2.4.2.21</ecNumber>
    </recommendedName>
    <alternativeName>
        <fullName evidence="8">N(1)-alpha-phosphoribosyltransferase</fullName>
    </alternativeName>
</protein>
<dbReference type="InterPro" id="IPR041492">
    <property type="entry name" value="HAD_2"/>
</dbReference>
<dbReference type="Pfam" id="PF02277">
    <property type="entry name" value="DBI_PRT"/>
    <property type="match status" value="1"/>
</dbReference>
<dbReference type="NCBIfam" id="NF000996">
    <property type="entry name" value="PRK00105.1"/>
    <property type="match status" value="1"/>
</dbReference>
<evidence type="ECO:0000256" key="6">
    <source>
        <dbReference type="ARBA" id="ARBA00022676"/>
    </source>
</evidence>
<evidence type="ECO:0000313" key="10">
    <source>
        <dbReference type="EMBL" id="CAB4873885.1"/>
    </source>
</evidence>
<dbReference type="SUPFAM" id="SSF56784">
    <property type="entry name" value="HAD-like"/>
    <property type="match status" value="1"/>
</dbReference>
<organism evidence="10">
    <name type="scientific">freshwater metagenome</name>
    <dbReference type="NCBI Taxonomy" id="449393"/>
    <lineage>
        <taxon>unclassified sequences</taxon>
        <taxon>metagenomes</taxon>
        <taxon>ecological metagenomes</taxon>
    </lineage>
</organism>
<evidence type="ECO:0000256" key="9">
    <source>
        <dbReference type="ARBA" id="ARBA00047340"/>
    </source>
</evidence>
<evidence type="ECO:0000256" key="8">
    <source>
        <dbReference type="ARBA" id="ARBA00030686"/>
    </source>
</evidence>
<dbReference type="InterPro" id="IPR003200">
    <property type="entry name" value="Nict_dMeBzImd_PRibTrfase"/>
</dbReference>
<evidence type="ECO:0000256" key="7">
    <source>
        <dbReference type="ARBA" id="ARBA00022679"/>
    </source>
</evidence>
<proteinExistence type="inferred from homology"/>
<dbReference type="CDD" id="cd02439">
    <property type="entry name" value="DMB-PRT_CobT"/>
    <property type="match status" value="1"/>
</dbReference>
<comment type="catalytic activity">
    <reaction evidence="9">
        <text>5,6-dimethylbenzimidazole + nicotinate beta-D-ribonucleotide = alpha-ribazole 5'-phosphate + nicotinate + H(+)</text>
        <dbReference type="Rhea" id="RHEA:11196"/>
        <dbReference type="ChEBI" id="CHEBI:15378"/>
        <dbReference type="ChEBI" id="CHEBI:15890"/>
        <dbReference type="ChEBI" id="CHEBI:32544"/>
        <dbReference type="ChEBI" id="CHEBI:57502"/>
        <dbReference type="ChEBI" id="CHEBI:57918"/>
        <dbReference type="EC" id="2.4.2.21"/>
    </reaction>
</comment>
<dbReference type="NCBIfam" id="TIGR01549">
    <property type="entry name" value="HAD-SF-IA-v1"/>
    <property type="match status" value="1"/>
</dbReference>
<dbReference type="GO" id="GO:0009236">
    <property type="term" value="P:cobalamin biosynthetic process"/>
    <property type="evidence" value="ECO:0007669"/>
    <property type="project" value="UniProtKB-KW"/>
</dbReference>
<dbReference type="UniPathway" id="UPA00061">
    <property type="reaction ID" value="UER00516"/>
</dbReference>
<dbReference type="SUPFAM" id="SSF52733">
    <property type="entry name" value="Nicotinate mononucleotide:5,6-dimethylbenzimidazole phosphoribosyltransferase (CobT)"/>
    <property type="match status" value="1"/>
</dbReference>
<dbReference type="NCBIfam" id="TIGR01509">
    <property type="entry name" value="HAD-SF-IA-v3"/>
    <property type="match status" value="1"/>
</dbReference>
<dbReference type="PANTHER" id="PTHR43463:SF1">
    <property type="entry name" value="NICOTINATE-NUCLEOTIDE--DIMETHYLBENZIMIDAZOLE PHOSPHORIBOSYLTRANSFERASE"/>
    <property type="match status" value="1"/>
</dbReference>
<dbReference type="EC" id="2.4.2.21" evidence="3"/>
<dbReference type="InterPro" id="IPR017846">
    <property type="entry name" value="Nict_dMeBzImd_PRibTrfase_bact"/>
</dbReference>
<keyword evidence="6" id="KW-0328">Glycosyltransferase</keyword>
<dbReference type="InterPro" id="IPR023195">
    <property type="entry name" value="Nict_dMeBzImd_PRibTrfase_N"/>
</dbReference>
<dbReference type="Gene3D" id="3.40.50.1000">
    <property type="entry name" value="HAD superfamily/HAD-like"/>
    <property type="match status" value="1"/>
</dbReference>
<comment type="similarity">
    <text evidence="2">Belongs to the CobT family.</text>
</comment>
<dbReference type="Gene3D" id="1.10.1610.10">
    <property type="match status" value="1"/>
</dbReference>
<sequence>MADLENFDAVIFDIGNTLVIQNNPGIPISDITVEPLPGVLDLLENLHNNKRMALVSNSKNLTSQDLLDKLEEIDLAKYFDFCISSLDIGVEKPSPLPLSKAVERLDVEPSRALYIGDLETDLESAKSAGLLFMYTSKNIFESFNLYLKEPDSAWKRGLHSQIQFSDLSGAEVTEGFDGRVKPPKSLGLLEILAAQISRITHSAPKIDPCAVAVFVADHGIAKDDSVTPWPQSITALMADLIVKGEAGISSIAENSDVYIEVINVGTTNDSFSTQIKNRKVAQGTKDFRSEDAMSVAELFEALEIGAETAERLVAGGSRALCVGEVGIGNTTSSAILIGALCNKTADEVTGYGSAIPQEIFESKLKIVESALKSIGQDIDPLRVLQTHGGLEIAAMTGFIIRGATLGVPIILDGVITLAAASAAAKIKPEILGTLIAGHCSSEPASRIAINHLKLIPILDLDLRLGEGTGAVLSIPILRAACLAYERMGKLENYI</sequence>
<dbReference type="AlphaFoldDB" id="A0A6J7DXY3"/>
<keyword evidence="5" id="KW-0169">Cobalamin biosynthesis</keyword>
<dbReference type="CDD" id="cd07505">
    <property type="entry name" value="HAD_BPGM-like"/>
    <property type="match status" value="1"/>
</dbReference>
<dbReference type="Pfam" id="PF13419">
    <property type="entry name" value="HAD_2"/>
    <property type="match status" value="1"/>
</dbReference>
<name>A0A6J7DXY3_9ZZZZ</name>
<accession>A0A6J7DXY3</accession>
<keyword evidence="7" id="KW-0808">Transferase</keyword>
<dbReference type="Gene3D" id="3.40.50.10210">
    <property type="match status" value="1"/>
</dbReference>
<evidence type="ECO:0000256" key="2">
    <source>
        <dbReference type="ARBA" id="ARBA00007110"/>
    </source>
</evidence>
<evidence type="ECO:0000256" key="5">
    <source>
        <dbReference type="ARBA" id="ARBA00022573"/>
    </source>
</evidence>
<evidence type="ECO:0000256" key="1">
    <source>
        <dbReference type="ARBA" id="ARBA00005049"/>
    </source>
</evidence>
<dbReference type="PANTHER" id="PTHR43463">
    <property type="entry name" value="NICOTINATE-NUCLEOTIDE--DIMETHYLBENZIMIDAZOLE PHOSPHORIBOSYLTRANSFERASE"/>
    <property type="match status" value="1"/>
</dbReference>
<dbReference type="EMBL" id="CAFBLW010000028">
    <property type="protein sequence ID" value="CAB4873885.1"/>
    <property type="molecule type" value="Genomic_DNA"/>
</dbReference>
<evidence type="ECO:0000256" key="3">
    <source>
        <dbReference type="ARBA" id="ARBA00011991"/>
    </source>
</evidence>
<dbReference type="GO" id="GO:0008939">
    <property type="term" value="F:nicotinate-nucleotide-dimethylbenzimidazole phosphoribosyltransferase activity"/>
    <property type="evidence" value="ECO:0007669"/>
    <property type="project" value="UniProtKB-EC"/>
</dbReference>
<dbReference type="InterPro" id="IPR036087">
    <property type="entry name" value="Nict_dMeBzImd_PRibTrfase_sf"/>
</dbReference>
<gene>
    <name evidence="10" type="ORF">UFOPK3461_00486</name>
</gene>
<dbReference type="InterPro" id="IPR036412">
    <property type="entry name" value="HAD-like_sf"/>
</dbReference>
<reference evidence="10" key="1">
    <citation type="submission" date="2020-05" db="EMBL/GenBank/DDBJ databases">
        <authorList>
            <person name="Chiriac C."/>
            <person name="Salcher M."/>
            <person name="Ghai R."/>
            <person name="Kavagutti S V."/>
        </authorList>
    </citation>
    <scope>NUCLEOTIDE SEQUENCE</scope>
</reference>
<dbReference type="InterPro" id="IPR023214">
    <property type="entry name" value="HAD_sf"/>
</dbReference>
<evidence type="ECO:0000256" key="4">
    <source>
        <dbReference type="ARBA" id="ARBA00015486"/>
    </source>
</evidence>
<dbReference type="NCBIfam" id="TIGR03160">
    <property type="entry name" value="cobT_DBIPRT"/>
    <property type="match status" value="1"/>
</dbReference>